<dbReference type="PRINTS" id="PR00081">
    <property type="entry name" value="GDHRDH"/>
</dbReference>
<dbReference type="NCBIfam" id="NF005559">
    <property type="entry name" value="PRK07231.1"/>
    <property type="match status" value="1"/>
</dbReference>
<keyword evidence="5" id="KW-1185">Reference proteome</keyword>
<evidence type="ECO:0000256" key="2">
    <source>
        <dbReference type="ARBA" id="ARBA00023002"/>
    </source>
</evidence>
<evidence type="ECO:0000259" key="3">
    <source>
        <dbReference type="SMART" id="SM00822"/>
    </source>
</evidence>
<dbReference type="CDD" id="cd05233">
    <property type="entry name" value="SDR_c"/>
    <property type="match status" value="1"/>
</dbReference>
<protein>
    <submittedName>
        <fullName evidence="4">SDR family NAD(P)-dependent oxidoreductase</fullName>
        <ecNumber evidence="4">1.1.1.-</ecNumber>
    </submittedName>
</protein>
<dbReference type="Proteomes" id="UP001589798">
    <property type="component" value="Unassembled WGS sequence"/>
</dbReference>
<dbReference type="PROSITE" id="PS00061">
    <property type="entry name" value="ADH_SHORT"/>
    <property type="match status" value="1"/>
</dbReference>
<evidence type="ECO:0000256" key="1">
    <source>
        <dbReference type="ARBA" id="ARBA00006484"/>
    </source>
</evidence>
<organism evidence="4 5">
    <name type="scientific">Novosphingobium soli</name>
    <dbReference type="NCBI Taxonomy" id="574956"/>
    <lineage>
        <taxon>Bacteria</taxon>
        <taxon>Pseudomonadati</taxon>
        <taxon>Pseudomonadota</taxon>
        <taxon>Alphaproteobacteria</taxon>
        <taxon>Sphingomonadales</taxon>
        <taxon>Sphingomonadaceae</taxon>
        <taxon>Novosphingobium</taxon>
    </lineage>
</organism>
<dbReference type="InterPro" id="IPR057326">
    <property type="entry name" value="KR_dom"/>
</dbReference>
<dbReference type="GO" id="GO:0016491">
    <property type="term" value="F:oxidoreductase activity"/>
    <property type="evidence" value="ECO:0007669"/>
    <property type="project" value="UniProtKB-KW"/>
</dbReference>
<comment type="caution">
    <text evidence="4">The sequence shown here is derived from an EMBL/GenBank/DDBJ whole genome shotgun (WGS) entry which is preliminary data.</text>
</comment>
<dbReference type="InterPro" id="IPR036291">
    <property type="entry name" value="NAD(P)-bd_dom_sf"/>
</dbReference>
<keyword evidence="2 4" id="KW-0560">Oxidoreductase</keyword>
<evidence type="ECO:0000313" key="5">
    <source>
        <dbReference type="Proteomes" id="UP001589798"/>
    </source>
</evidence>
<dbReference type="PANTHER" id="PTHR43639:SF1">
    <property type="entry name" value="SHORT-CHAIN DEHYDROGENASE_REDUCTASE FAMILY PROTEIN"/>
    <property type="match status" value="1"/>
</dbReference>
<dbReference type="EC" id="1.1.1.-" evidence="4"/>
<name>A0ABV6CWK7_9SPHN</name>
<dbReference type="PRINTS" id="PR00080">
    <property type="entry name" value="SDRFAMILY"/>
</dbReference>
<dbReference type="Pfam" id="PF13561">
    <property type="entry name" value="adh_short_C2"/>
    <property type="match status" value="1"/>
</dbReference>
<dbReference type="InterPro" id="IPR020904">
    <property type="entry name" value="Sc_DH/Rdtase_CS"/>
</dbReference>
<accession>A0ABV6CWK7</accession>
<sequence length="252" mass="24806">MASQTPSSTGSPAGAALVTGASGGIGSAIARSLAGKGLSVAVHANGNLKAAQALAAEIRDDGGEALAVQADVTDAAAVDAMVAQVVDRFGAIRVLVNNAGISTSAPVGGMDADMIDRELAVNVKSVVLVTQACLPHMAAGAAVVNLSSNLAYTPLPGMTLYCAAKAAVACLTQGFARELGGRGIRVNAVAPGATRTAMTAWIDDATLAAICGQTPLGRIGEPMDVAGAVAFLASPEASWITGRTLVIDGGLA</sequence>
<evidence type="ECO:0000313" key="4">
    <source>
        <dbReference type="EMBL" id="MFC0205104.1"/>
    </source>
</evidence>
<dbReference type="PANTHER" id="PTHR43639">
    <property type="entry name" value="OXIDOREDUCTASE, SHORT-CHAIN DEHYDROGENASE/REDUCTASE FAMILY (AFU_ORTHOLOGUE AFUA_5G02870)"/>
    <property type="match status" value="1"/>
</dbReference>
<gene>
    <name evidence="4" type="ORF">ACFFJC_12595</name>
</gene>
<reference evidence="4 5" key="1">
    <citation type="submission" date="2024-09" db="EMBL/GenBank/DDBJ databases">
        <authorList>
            <person name="Sun Q."/>
            <person name="Mori K."/>
        </authorList>
    </citation>
    <scope>NUCLEOTIDE SEQUENCE [LARGE SCALE GENOMIC DNA]</scope>
    <source>
        <strain evidence="4 5">CCM 7706</strain>
    </source>
</reference>
<dbReference type="SMART" id="SM00822">
    <property type="entry name" value="PKS_KR"/>
    <property type="match status" value="1"/>
</dbReference>
<dbReference type="SUPFAM" id="SSF51735">
    <property type="entry name" value="NAD(P)-binding Rossmann-fold domains"/>
    <property type="match status" value="1"/>
</dbReference>
<dbReference type="RefSeq" id="WP_379487838.1">
    <property type="nucleotide sequence ID" value="NZ_JBHLWK010000015.1"/>
</dbReference>
<dbReference type="EMBL" id="JBHLWK010000015">
    <property type="protein sequence ID" value="MFC0205104.1"/>
    <property type="molecule type" value="Genomic_DNA"/>
</dbReference>
<feature type="domain" description="Ketoreductase" evidence="3">
    <location>
        <begin position="14"/>
        <end position="204"/>
    </location>
</feature>
<dbReference type="InterPro" id="IPR002347">
    <property type="entry name" value="SDR_fam"/>
</dbReference>
<comment type="similarity">
    <text evidence="1">Belongs to the short-chain dehydrogenases/reductases (SDR) family.</text>
</comment>
<dbReference type="Gene3D" id="3.40.50.720">
    <property type="entry name" value="NAD(P)-binding Rossmann-like Domain"/>
    <property type="match status" value="1"/>
</dbReference>
<proteinExistence type="inferred from homology"/>